<reference evidence="8 9" key="1">
    <citation type="journal article" date="2014" name="Agronomy (Basel)">
        <title>A Draft Genome Sequence for Ensete ventricosum, the Drought-Tolerant Tree Against Hunger.</title>
        <authorList>
            <person name="Harrison J."/>
            <person name="Moore K.A."/>
            <person name="Paszkiewicz K."/>
            <person name="Jones T."/>
            <person name="Grant M."/>
            <person name="Ambacheew D."/>
            <person name="Muzemil S."/>
            <person name="Studholme D.J."/>
        </authorList>
    </citation>
    <scope>NUCLEOTIDE SEQUENCE [LARGE SCALE GENOMIC DNA]</scope>
</reference>
<dbReference type="AlphaFoldDB" id="A0A426YGY9"/>
<evidence type="ECO:0000313" key="8">
    <source>
        <dbReference type="EMBL" id="RRT50946.1"/>
    </source>
</evidence>
<evidence type="ECO:0000256" key="1">
    <source>
        <dbReference type="ARBA" id="ARBA00004123"/>
    </source>
</evidence>
<dbReference type="GO" id="GO:0046982">
    <property type="term" value="F:protein heterodimerization activity"/>
    <property type="evidence" value="ECO:0007669"/>
    <property type="project" value="UniProtKB-ARBA"/>
</dbReference>
<name>A0A426YGY9_ENSVE</name>
<keyword evidence="2" id="KW-0805">Transcription regulation</keyword>
<dbReference type="Pfam" id="PF00170">
    <property type="entry name" value="bZIP_1"/>
    <property type="match status" value="1"/>
</dbReference>
<comment type="caution">
    <text evidence="8">The sequence shown here is derived from an EMBL/GenBank/DDBJ whole genome shotgun (WGS) entry which is preliminary data.</text>
</comment>
<accession>A0A426YGY9</accession>
<protein>
    <recommendedName>
        <fullName evidence="7">BZIP domain-containing protein</fullName>
    </recommendedName>
</protein>
<evidence type="ECO:0000256" key="6">
    <source>
        <dbReference type="SAM" id="Coils"/>
    </source>
</evidence>
<dbReference type="InterPro" id="IPR045314">
    <property type="entry name" value="bZIP_plant_GBF1"/>
</dbReference>
<evidence type="ECO:0000256" key="5">
    <source>
        <dbReference type="ARBA" id="ARBA00023242"/>
    </source>
</evidence>
<keyword evidence="3" id="KW-0238">DNA-binding</keyword>
<keyword evidence="6" id="KW-0175">Coiled coil</keyword>
<dbReference type="GO" id="GO:0000976">
    <property type="term" value="F:transcription cis-regulatory region binding"/>
    <property type="evidence" value="ECO:0007669"/>
    <property type="project" value="TreeGrafter"/>
</dbReference>
<dbReference type="GO" id="GO:0005634">
    <property type="term" value="C:nucleus"/>
    <property type="evidence" value="ECO:0007669"/>
    <property type="project" value="UniProtKB-SubCell"/>
</dbReference>
<dbReference type="CDD" id="cd14702">
    <property type="entry name" value="bZIP_plant_GBF1"/>
    <property type="match status" value="1"/>
</dbReference>
<gene>
    <name evidence="8" type="ORF">B296_00043624</name>
</gene>
<dbReference type="SMART" id="SM00338">
    <property type="entry name" value="BRLZ"/>
    <property type="match status" value="1"/>
</dbReference>
<dbReference type="Gene3D" id="1.20.5.170">
    <property type="match status" value="1"/>
</dbReference>
<feature type="coiled-coil region" evidence="6">
    <location>
        <begin position="39"/>
        <end position="108"/>
    </location>
</feature>
<dbReference type="GO" id="GO:0045893">
    <property type="term" value="P:positive regulation of DNA-templated transcription"/>
    <property type="evidence" value="ECO:0007669"/>
    <property type="project" value="TreeGrafter"/>
</dbReference>
<dbReference type="PROSITE" id="PS00036">
    <property type="entry name" value="BZIP_BASIC"/>
    <property type="match status" value="1"/>
</dbReference>
<proteinExistence type="predicted"/>
<evidence type="ECO:0000256" key="2">
    <source>
        <dbReference type="ARBA" id="ARBA00023015"/>
    </source>
</evidence>
<sequence length="144" mass="16604">MSSLPVRGSTGCQESPLLGIDERKRRRMLSNRESARRSRMRKQQRYDDLISEAAELKSQNSQIEMQINLLTQRYGEVESENAVLRAQLTELTERLQSLNSVLRFLEEFSGMAMDIPEIPDQLLKPWQLPRPARPISATADMPQF</sequence>
<feature type="domain" description="BZIP" evidence="7">
    <location>
        <begin position="21"/>
        <end position="84"/>
    </location>
</feature>
<dbReference type="SUPFAM" id="SSF57959">
    <property type="entry name" value="Leucine zipper domain"/>
    <property type="match status" value="1"/>
</dbReference>
<dbReference type="FunFam" id="1.20.5.170:FF:000020">
    <property type="entry name" value="BZIP transcription factor"/>
    <property type="match status" value="1"/>
</dbReference>
<dbReference type="GO" id="GO:0003700">
    <property type="term" value="F:DNA-binding transcription factor activity"/>
    <property type="evidence" value="ECO:0007669"/>
    <property type="project" value="InterPro"/>
</dbReference>
<dbReference type="EMBL" id="AMZH03012483">
    <property type="protein sequence ID" value="RRT50946.1"/>
    <property type="molecule type" value="Genomic_DNA"/>
</dbReference>
<dbReference type="Proteomes" id="UP000287651">
    <property type="component" value="Unassembled WGS sequence"/>
</dbReference>
<dbReference type="InterPro" id="IPR046347">
    <property type="entry name" value="bZIP_sf"/>
</dbReference>
<evidence type="ECO:0000256" key="3">
    <source>
        <dbReference type="ARBA" id="ARBA00023125"/>
    </source>
</evidence>
<evidence type="ECO:0000313" key="9">
    <source>
        <dbReference type="Proteomes" id="UP000287651"/>
    </source>
</evidence>
<dbReference type="PANTHER" id="PTHR45764">
    <property type="entry name" value="BZIP TRANSCRIPTION FACTOR 44"/>
    <property type="match status" value="1"/>
</dbReference>
<keyword evidence="4" id="KW-0804">Transcription</keyword>
<organism evidence="8 9">
    <name type="scientific">Ensete ventricosum</name>
    <name type="common">Abyssinian banana</name>
    <name type="synonym">Musa ensete</name>
    <dbReference type="NCBI Taxonomy" id="4639"/>
    <lineage>
        <taxon>Eukaryota</taxon>
        <taxon>Viridiplantae</taxon>
        <taxon>Streptophyta</taxon>
        <taxon>Embryophyta</taxon>
        <taxon>Tracheophyta</taxon>
        <taxon>Spermatophyta</taxon>
        <taxon>Magnoliopsida</taxon>
        <taxon>Liliopsida</taxon>
        <taxon>Zingiberales</taxon>
        <taxon>Musaceae</taxon>
        <taxon>Ensete</taxon>
    </lineage>
</organism>
<comment type="subcellular location">
    <subcellularLocation>
        <location evidence="1">Nucleus</location>
    </subcellularLocation>
</comment>
<dbReference type="PANTHER" id="PTHR45764:SF38">
    <property type="entry name" value="BZIP TRANSCRIPTION FACTOR 44"/>
    <property type="match status" value="1"/>
</dbReference>
<dbReference type="InterPro" id="IPR004827">
    <property type="entry name" value="bZIP"/>
</dbReference>
<evidence type="ECO:0000259" key="7">
    <source>
        <dbReference type="PROSITE" id="PS50217"/>
    </source>
</evidence>
<evidence type="ECO:0000256" key="4">
    <source>
        <dbReference type="ARBA" id="ARBA00023163"/>
    </source>
</evidence>
<keyword evidence="5" id="KW-0539">Nucleus</keyword>
<dbReference type="PROSITE" id="PS50217">
    <property type="entry name" value="BZIP"/>
    <property type="match status" value="1"/>
</dbReference>